<dbReference type="Pfam" id="PF00172">
    <property type="entry name" value="Zn_clus"/>
    <property type="match status" value="1"/>
</dbReference>
<dbReference type="CDD" id="cd00067">
    <property type="entry name" value="GAL4"/>
    <property type="match status" value="1"/>
</dbReference>
<dbReference type="PROSITE" id="PS00463">
    <property type="entry name" value="ZN2_CY6_FUNGAL_1"/>
    <property type="match status" value="1"/>
</dbReference>
<dbReference type="AlphaFoldDB" id="A0A0W0F6U5"/>
<dbReference type="PANTHER" id="PTHR47784:SF5">
    <property type="entry name" value="STEROL UPTAKE CONTROL PROTEIN 2"/>
    <property type="match status" value="1"/>
</dbReference>
<dbReference type="InterPro" id="IPR021858">
    <property type="entry name" value="Fun_TF"/>
</dbReference>
<dbReference type="GO" id="GO:0008270">
    <property type="term" value="F:zinc ion binding"/>
    <property type="evidence" value="ECO:0007669"/>
    <property type="project" value="InterPro"/>
</dbReference>
<evidence type="ECO:0000313" key="3">
    <source>
        <dbReference type="Proteomes" id="UP000054988"/>
    </source>
</evidence>
<dbReference type="Proteomes" id="UP000054988">
    <property type="component" value="Unassembled WGS sequence"/>
</dbReference>
<accession>A0A0W0F6U5</accession>
<proteinExistence type="predicted"/>
<protein>
    <recommendedName>
        <fullName evidence="1">Zn(2)-C6 fungal-type domain-containing protein</fullName>
    </recommendedName>
</protein>
<name>A0A0W0F6U5_MONRR</name>
<dbReference type="InterPro" id="IPR053157">
    <property type="entry name" value="Sterol_Uptake_Regulator"/>
</dbReference>
<dbReference type="GO" id="GO:0001228">
    <property type="term" value="F:DNA-binding transcription activator activity, RNA polymerase II-specific"/>
    <property type="evidence" value="ECO:0007669"/>
    <property type="project" value="TreeGrafter"/>
</dbReference>
<dbReference type="EMBL" id="LATX01002286">
    <property type="protein sequence ID" value="KTB31858.1"/>
    <property type="molecule type" value="Genomic_DNA"/>
</dbReference>
<dbReference type="PROSITE" id="PS50048">
    <property type="entry name" value="ZN2_CY6_FUNGAL_2"/>
    <property type="match status" value="1"/>
</dbReference>
<dbReference type="SMART" id="SM00066">
    <property type="entry name" value="GAL4"/>
    <property type="match status" value="1"/>
</dbReference>
<dbReference type="InterPro" id="IPR036864">
    <property type="entry name" value="Zn2-C6_fun-type_DNA-bd_sf"/>
</dbReference>
<evidence type="ECO:0000259" key="1">
    <source>
        <dbReference type="PROSITE" id="PS50048"/>
    </source>
</evidence>
<dbReference type="SUPFAM" id="SSF57701">
    <property type="entry name" value="Zn2/Cys6 DNA-binding domain"/>
    <property type="match status" value="1"/>
</dbReference>
<comment type="caution">
    <text evidence="2">The sequence shown here is derived from an EMBL/GenBank/DDBJ whole genome shotgun (WGS) entry which is preliminary data.</text>
</comment>
<gene>
    <name evidence="2" type="ORF">WG66_15570</name>
</gene>
<evidence type="ECO:0000313" key="2">
    <source>
        <dbReference type="EMBL" id="KTB31858.1"/>
    </source>
</evidence>
<dbReference type="InterPro" id="IPR001138">
    <property type="entry name" value="Zn2Cys6_DnaBD"/>
</dbReference>
<dbReference type="Gene3D" id="4.10.240.10">
    <property type="entry name" value="Zn(2)-C6 fungal-type DNA-binding domain"/>
    <property type="match status" value="1"/>
</dbReference>
<feature type="domain" description="Zn(2)-C6 fungal-type" evidence="1">
    <location>
        <begin position="24"/>
        <end position="54"/>
    </location>
</feature>
<organism evidence="2 3">
    <name type="scientific">Moniliophthora roreri</name>
    <name type="common">Frosty pod rot fungus</name>
    <name type="synonym">Monilia roreri</name>
    <dbReference type="NCBI Taxonomy" id="221103"/>
    <lineage>
        <taxon>Eukaryota</taxon>
        <taxon>Fungi</taxon>
        <taxon>Dikarya</taxon>
        <taxon>Basidiomycota</taxon>
        <taxon>Agaricomycotina</taxon>
        <taxon>Agaricomycetes</taxon>
        <taxon>Agaricomycetidae</taxon>
        <taxon>Agaricales</taxon>
        <taxon>Marasmiineae</taxon>
        <taxon>Marasmiaceae</taxon>
        <taxon>Moniliophthora</taxon>
    </lineage>
</organism>
<reference evidence="2 3" key="1">
    <citation type="submission" date="2015-12" db="EMBL/GenBank/DDBJ databases">
        <title>Draft genome sequence of Moniliophthora roreri, the causal agent of frosty pod rot of cacao.</title>
        <authorList>
            <person name="Aime M.C."/>
            <person name="Diaz-Valderrama J.R."/>
            <person name="Kijpornyongpan T."/>
            <person name="Phillips-Mora W."/>
        </authorList>
    </citation>
    <scope>NUCLEOTIDE SEQUENCE [LARGE SCALE GENOMIC DNA]</scope>
    <source>
        <strain evidence="2 3">MCA 2952</strain>
    </source>
</reference>
<dbReference type="Pfam" id="PF11951">
    <property type="entry name" value="Fungal_trans_2"/>
    <property type="match status" value="1"/>
</dbReference>
<sequence>MSAGAATASEFKGVIRFHARSRRGCLTCRKRRIKCDETRPTCRNCYRRNLECVQRPKNEDNQERRPQQQEMVLYKPLTAPTPRPINMSSFQILHHYTTVTYTSFFSNPTFTTTSRVTFPQLSWHHPHLLHALLSCTALHLGRLYPKDSEPNWLYRASAHRKAAIDALPSATNPDAKYLTIGFFTMYTISSSLSSSPENIFSLMTSMHSVWSALEKQHGFTNQKLRDLDPLSVNLQWDPAVKALGHLQQIYDPTTSGLGSEPEDLSDPDIRAAYRRAVKAFYVAYPFSQTGIESRCVVLWPAFFGKKYSALLSERRQRALVVLYYYLEMLRGISHKCWWVSDAAKCQDYVYGLLDVGWRGWLFDVTENPNANFTRSLTY</sequence>
<dbReference type="PANTHER" id="PTHR47784">
    <property type="entry name" value="STEROL UPTAKE CONTROL PROTEIN 2"/>
    <property type="match status" value="1"/>
</dbReference>